<protein>
    <submittedName>
        <fullName evidence="1">Uncharacterized protein</fullName>
    </submittedName>
</protein>
<gene>
    <name evidence="1" type="ORF">GPM918_LOCUS43245</name>
    <name evidence="2" type="ORF">SRO942_LOCUS44686</name>
</gene>
<accession>A0A816BTI7</accession>
<dbReference type="Proteomes" id="UP000681722">
    <property type="component" value="Unassembled WGS sequence"/>
</dbReference>
<reference evidence="1" key="1">
    <citation type="submission" date="2021-02" db="EMBL/GenBank/DDBJ databases">
        <authorList>
            <person name="Nowell W R."/>
        </authorList>
    </citation>
    <scope>NUCLEOTIDE SEQUENCE</scope>
</reference>
<evidence type="ECO:0000313" key="3">
    <source>
        <dbReference type="Proteomes" id="UP000663829"/>
    </source>
</evidence>
<sequence>MARREWNFAEEFSDENDIKSFIKQNNVSIKRTETIALGKKVTYRCTQARKYPECDFQTRVIYYNDKKIAVSTSSEHNHDNCGSTARVQSSVRDIIKRSVAAGLTQSQTRHVVQNEWRWHADSHVFPSTFNLQYNSILWLQEYFTLPWTQSDNFSQ</sequence>
<name>A0A816BTI7_9BILA</name>
<dbReference type="Proteomes" id="UP000663829">
    <property type="component" value="Unassembled WGS sequence"/>
</dbReference>
<organism evidence="1 3">
    <name type="scientific">Didymodactylos carnosus</name>
    <dbReference type="NCBI Taxonomy" id="1234261"/>
    <lineage>
        <taxon>Eukaryota</taxon>
        <taxon>Metazoa</taxon>
        <taxon>Spiralia</taxon>
        <taxon>Gnathifera</taxon>
        <taxon>Rotifera</taxon>
        <taxon>Eurotatoria</taxon>
        <taxon>Bdelloidea</taxon>
        <taxon>Philodinida</taxon>
        <taxon>Philodinidae</taxon>
        <taxon>Didymodactylos</taxon>
    </lineage>
</organism>
<dbReference type="OrthoDB" id="10045075at2759"/>
<dbReference type="AlphaFoldDB" id="A0A816BTI7"/>
<evidence type="ECO:0000313" key="2">
    <source>
        <dbReference type="EMBL" id="CAF4498024.1"/>
    </source>
</evidence>
<evidence type="ECO:0000313" key="1">
    <source>
        <dbReference type="EMBL" id="CAF1613272.1"/>
    </source>
</evidence>
<keyword evidence="3" id="KW-1185">Reference proteome</keyword>
<dbReference type="EMBL" id="CAJOBC010105514">
    <property type="protein sequence ID" value="CAF4498024.1"/>
    <property type="molecule type" value="Genomic_DNA"/>
</dbReference>
<dbReference type="EMBL" id="CAJNOQ010038659">
    <property type="protein sequence ID" value="CAF1613272.1"/>
    <property type="molecule type" value="Genomic_DNA"/>
</dbReference>
<comment type="caution">
    <text evidence="1">The sequence shown here is derived from an EMBL/GenBank/DDBJ whole genome shotgun (WGS) entry which is preliminary data.</text>
</comment>
<proteinExistence type="predicted"/>